<dbReference type="AlphaFoldDB" id="A0A376CKV1"/>
<dbReference type="PROSITE" id="PS51257">
    <property type="entry name" value="PROKAR_LIPOPROTEIN"/>
    <property type="match status" value="1"/>
</dbReference>
<reference evidence="7 8" key="1">
    <citation type="submission" date="2018-06" db="EMBL/GenBank/DDBJ databases">
        <authorList>
            <consortium name="Pathogen Informatics"/>
            <person name="Doyle S."/>
        </authorList>
    </citation>
    <scope>NUCLEOTIDE SEQUENCE [LARGE SCALE GENOMIC DNA]</scope>
    <source>
        <strain evidence="7 8">NCTC11862</strain>
    </source>
</reference>
<evidence type="ECO:0000313" key="8">
    <source>
        <dbReference type="Proteomes" id="UP000254467"/>
    </source>
</evidence>
<dbReference type="Gene3D" id="3.40.50.1980">
    <property type="entry name" value="Nitrogenase molybdenum iron protein domain"/>
    <property type="match status" value="2"/>
</dbReference>
<dbReference type="EMBL" id="UFXQ01000001">
    <property type="protein sequence ID" value="STC68817.1"/>
    <property type="molecule type" value="Genomic_DNA"/>
</dbReference>
<comment type="subcellular location">
    <subcellularLocation>
        <location evidence="1">Cell envelope</location>
    </subcellularLocation>
</comment>
<gene>
    <name evidence="7" type="primary">psaA</name>
    <name evidence="7" type="ORF">NCTC11862_00593</name>
</gene>
<accession>A0A376CKV1</accession>
<name>A0A376CKV1_9CORY</name>
<dbReference type="InterPro" id="IPR006127">
    <property type="entry name" value="ZnuA-like"/>
</dbReference>
<feature type="signal peptide" evidence="6">
    <location>
        <begin position="1"/>
        <end position="26"/>
    </location>
</feature>
<evidence type="ECO:0000256" key="3">
    <source>
        <dbReference type="ARBA" id="ARBA00022723"/>
    </source>
</evidence>
<dbReference type="OrthoDB" id="5296019at2"/>
<proteinExistence type="predicted"/>
<protein>
    <submittedName>
        <fullName evidence="7">ABC transporter, solute-binding protein</fullName>
    </submittedName>
</protein>
<organism evidence="7 8">
    <name type="scientific">Corynebacterium pilosum</name>
    <dbReference type="NCBI Taxonomy" id="35756"/>
    <lineage>
        <taxon>Bacteria</taxon>
        <taxon>Bacillati</taxon>
        <taxon>Actinomycetota</taxon>
        <taxon>Actinomycetes</taxon>
        <taxon>Mycobacteriales</taxon>
        <taxon>Corynebacteriaceae</taxon>
        <taxon>Corynebacterium</taxon>
    </lineage>
</organism>
<evidence type="ECO:0000313" key="7">
    <source>
        <dbReference type="EMBL" id="STC68817.1"/>
    </source>
</evidence>
<evidence type="ECO:0000256" key="5">
    <source>
        <dbReference type="SAM" id="MobiDB-lite"/>
    </source>
</evidence>
<dbReference type="Proteomes" id="UP000254467">
    <property type="component" value="Unassembled WGS sequence"/>
</dbReference>
<feature type="chain" id="PRO_5016813095" evidence="6">
    <location>
        <begin position="27"/>
        <end position="339"/>
    </location>
</feature>
<dbReference type="GO" id="GO:0030001">
    <property type="term" value="P:metal ion transport"/>
    <property type="evidence" value="ECO:0007669"/>
    <property type="project" value="InterPro"/>
</dbReference>
<evidence type="ECO:0000256" key="6">
    <source>
        <dbReference type="SAM" id="SignalP"/>
    </source>
</evidence>
<keyword evidence="2" id="KW-0813">Transport</keyword>
<dbReference type="PANTHER" id="PTHR42953">
    <property type="entry name" value="HIGH-AFFINITY ZINC UPTAKE SYSTEM PROTEIN ZNUA-RELATED"/>
    <property type="match status" value="1"/>
</dbReference>
<evidence type="ECO:0000256" key="2">
    <source>
        <dbReference type="ARBA" id="ARBA00022448"/>
    </source>
</evidence>
<sequence>MKLTRTIFATLAAGALALAGCSSDSADTSPDTSANASPEASGEGLNIVASTSIWGDIASAVVTDQDATITPIISGNTVDPHHFEPAAADLAKAAEADIVVVGGGGYDAWLYEVVDEEKIVHALPLIEHSHDHDHEHDHDHAHSEEHAHDEEHAHYHDAHADHEGHDHGPIEMIDGNEHIWYDTDAVEYVAEEIEAAAKAIDPDIEADAQPVLDRMAAMDEMIKELPAAQVTQSESVADYIIHDSALTDVTPESYRKAILSHTEPAAADLAEFLETLNSEPVDMLIFNPQTATDTATRIRDAAEENDIAIVEIAETPEEGTNFLDYFEDRVNALSEAAKA</sequence>
<keyword evidence="4 6" id="KW-0732">Signal</keyword>
<dbReference type="SUPFAM" id="SSF53807">
    <property type="entry name" value="Helical backbone' metal receptor"/>
    <property type="match status" value="1"/>
</dbReference>
<evidence type="ECO:0000256" key="1">
    <source>
        <dbReference type="ARBA" id="ARBA00004196"/>
    </source>
</evidence>
<keyword evidence="8" id="KW-1185">Reference proteome</keyword>
<dbReference type="RefSeq" id="WP_018582781.1">
    <property type="nucleotide sequence ID" value="NZ_LDYD01000011.1"/>
</dbReference>
<dbReference type="Pfam" id="PF01297">
    <property type="entry name" value="ZnuA"/>
    <property type="match status" value="1"/>
</dbReference>
<feature type="region of interest" description="Disordered" evidence="5">
    <location>
        <begin position="131"/>
        <end position="152"/>
    </location>
</feature>
<evidence type="ECO:0000256" key="4">
    <source>
        <dbReference type="ARBA" id="ARBA00022729"/>
    </source>
</evidence>
<dbReference type="InterPro" id="IPR050492">
    <property type="entry name" value="Bact_metal-bind_prot9"/>
</dbReference>
<keyword evidence="3" id="KW-0479">Metal-binding</keyword>
<dbReference type="PANTHER" id="PTHR42953:SF1">
    <property type="entry name" value="METAL-BINDING PROTEIN HI_0362-RELATED"/>
    <property type="match status" value="1"/>
</dbReference>
<dbReference type="GO" id="GO:0046872">
    <property type="term" value="F:metal ion binding"/>
    <property type="evidence" value="ECO:0007669"/>
    <property type="project" value="UniProtKB-KW"/>
</dbReference>
<dbReference type="GO" id="GO:0030313">
    <property type="term" value="C:cell envelope"/>
    <property type="evidence" value="ECO:0007669"/>
    <property type="project" value="UniProtKB-SubCell"/>
</dbReference>
<dbReference type="STRING" id="35756.GCA_001044155_00098"/>